<feature type="transmembrane region" description="Helical" evidence="6">
    <location>
        <begin position="25"/>
        <end position="50"/>
    </location>
</feature>
<comment type="similarity">
    <text evidence="5">Belongs to the FNT transporter (TC 1.A.16) family.</text>
</comment>
<proteinExistence type="inferred from homology"/>
<dbReference type="RefSeq" id="WP_202769214.1">
    <property type="nucleotide sequence ID" value="NZ_JAESWA010000027.1"/>
</dbReference>
<feature type="transmembrane region" description="Helical" evidence="6">
    <location>
        <begin position="105"/>
        <end position="127"/>
    </location>
</feature>
<dbReference type="InterPro" id="IPR023271">
    <property type="entry name" value="Aquaporin-like"/>
</dbReference>
<protein>
    <submittedName>
        <fullName evidence="7">Formate/nitrite transporter family protein</fullName>
    </submittedName>
</protein>
<dbReference type="InterPro" id="IPR024002">
    <property type="entry name" value="For/NO2_transpt_CS"/>
</dbReference>
<evidence type="ECO:0000313" key="8">
    <source>
        <dbReference type="Proteomes" id="UP000623681"/>
    </source>
</evidence>
<comment type="caution">
    <text evidence="7">The sequence shown here is derived from an EMBL/GenBank/DDBJ whole genome shotgun (WGS) entry which is preliminary data.</text>
</comment>
<comment type="subcellular location">
    <subcellularLocation>
        <location evidence="1">Membrane</location>
        <topology evidence="1">Multi-pass membrane protein</topology>
    </subcellularLocation>
</comment>
<dbReference type="Pfam" id="PF01226">
    <property type="entry name" value="Form_Nir_trans"/>
    <property type="match status" value="1"/>
</dbReference>
<gene>
    <name evidence="7" type="ORF">JK634_18465</name>
</gene>
<dbReference type="Proteomes" id="UP000623681">
    <property type="component" value="Unassembled WGS sequence"/>
</dbReference>
<feature type="transmembrane region" description="Helical" evidence="6">
    <location>
        <begin position="155"/>
        <end position="174"/>
    </location>
</feature>
<evidence type="ECO:0000256" key="6">
    <source>
        <dbReference type="SAM" id="Phobius"/>
    </source>
</evidence>
<dbReference type="EMBL" id="JAESWA010000027">
    <property type="protein sequence ID" value="MBL4933770.1"/>
    <property type="molecule type" value="Genomic_DNA"/>
</dbReference>
<evidence type="ECO:0000256" key="1">
    <source>
        <dbReference type="ARBA" id="ARBA00004141"/>
    </source>
</evidence>
<reference evidence="7" key="1">
    <citation type="submission" date="2021-01" db="EMBL/GenBank/DDBJ databases">
        <title>Genome public.</title>
        <authorList>
            <person name="Liu C."/>
            <person name="Sun Q."/>
        </authorList>
    </citation>
    <scope>NUCLEOTIDE SEQUENCE</scope>
    <source>
        <strain evidence="7">YIM B02565</strain>
    </source>
</reference>
<feature type="transmembrane region" description="Helical" evidence="6">
    <location>
        <begin position="62"/>
        <end position="84"/>
    </location>
</feature>
<dbReference type="PROSITE" id="PS01006">
    <property type="entry name" value="FORMATE_NITRITE_TP_2"/>
    <property type="match status" value="1"/>
</dbReference>
<dbReference type="PANTHER" id="PTHR30520">
    <property type="entry name" value="FORMATE TRANSPORTER-RELATED"/>
    <property type="match status" value="1"/>
</dbReference>
<dbReference type="AlphaFoldDB" id="A0A937FH01"/>
<evidence type="ECO:0000256" key="2">
    <source>
        <dbReference type="ARBA" id="ARBA00022692"/>
    </source>
</evidence>
<keyword evidence="3 6" id="KW-1133">Transmembrane helix</keyword>
<accession>A0A937FH01</accession>
<keyword evidence="2 6" id="KW-0812">Transmembrane</keyword>
<dbReference type="Gene3D" id="1.20.1080.10">
    <property type="entry name" value="Glycerol uptake facilitator protein"/>
    <property type="match status" value="1"/>
</dbReference>
<evidence type="ECO:0000256" key="4">
    <source>
        <dbReference type="ARBA" id="ARBA00023136"/>
    </source>
</evidence>
<evidence type="ECO:0000256" key="5">
    <source>
        <dbReference type="ARBA" id="ARBA00049660"/>
    </source>
</evidence>
<sequence length="255" mass="27344">MFSEEINKVSEAAKAKIGLLNKNKFGYLLSAMFAGLYVGLGIMLIFTIGGLLSSGNSPATKIVMGLGFGVALSLVIFAGSELFTGNNFVMTVGILKGKTSVLDAIKIWIFSFVGNLIGSVLGGYLYYATGLGKAAVGEFIVKTAATKMGLPIHELITRGIFCNILVCLAVWCTYRMKEETGKLIMIFWCLFAFITSGFEHSIANMTLLSISLFIPHTAAVSIGGFIYNIGFVTLGNFIGGALFLAIPYYLISKDK</sequence>
<feature type="transmembrane region" description="Helical" evidence="6">
    <location>
        <begin position="226"/>
        <end position="251"/>
    </location>
</feature>
<keyword evidence="4 6" id="KW-0472">Membrane</keyword>
<dbReference type="PANTHER" id="PTHR30520:SF8">
    <property type="entry name" value="NITRITE TRANSPORTER NIRC"/>
    <property type="match status" value="1"/>
</dbReference>
<dbReference type="GO" id="GO:0005886">
    <property type="term" value="C:plasma membrane"/>
    <property type="evidence" value="ECO:0007669"/>
    <property type="project" value="TreeGrafter"/>
</dbReference>
<evidence type="ECO:0000313" key="7">
    <source>
        <dbReference type="EMBL" id="MBL4933770.1"/>
    </source>
</evidence>
<dbReference type="GO" id="GO:0015499">
    <property type="term" value="F:formate transmembrane transporter activity"/>
    <property type="evidence" value="ECO:0007669"/>
    <property type="project" value="TreeGrafter"/>
</dbReference>
<organism evidence="7 8">
    <name type="scientific">Clostridium paridis</name>
    <dbReference type="NCBI Taxonomy" id="2803863"/>
    <lineage>
        <taxon>Bacteria</taxon>
        <taxon>Bacillati</taxon>
        <taxon>Bacillota</taxon>
        <taxon>Clostridia</taxon>
        <taxon>Eubacteriales</taxon>
        <taxon>Clostridiaceae</taxon>
        <taxon>Clostridium</taxon>
    </lineage>
</organism>
<feature type="transmembrane region" description="Helical" evidence="6">
    <location>
        <begin position="186"/>
        <end position="214"/>
    </location>
</feature>
<evidence type="ECO:0000256" key="3">
    <source>
        <dbReference type="ARBA" id="ARBA00022989"/>
    </source>
</evidence>
<keyword evidence="8" id="KW-1185">Reference proteome</keyword>
<name>A0A937FH01_9CLOT</name>
<dbReference type="InterPro" id="IPR000292">
    <property type="entry name" value="For/NO2_transpt"/>
</dbReference>